<dbReference type="Proteomes" id="UP000180166">
    <property type="component" value="Chromosome"/>
</dbReference>
<evidence type="ECO:0000256" key="2">
    <source>
        <dbReference type="PROSITE-ProRule" id="PRU00169"/>
    </source>
</evidence>
<proteinExistence type="predicted"/>
<evidence type="ECO:0000259" key="4">
    <source>
        <dbReference type="PROSITE" id="PS50110"/>
    </source>
</evidence>
<evidence type="ECO:0000313" key="6">
    <source>
        <dbReference type="EMBL" id="APA97482.1"/>
    </source>
</evidence>
<dbReference type="InterPro" id="IPR001789">
    <property type="entry name" value="Sig_transdc_resp-reg_receiver"/>
</dbReference>
<reference evidence="6 7" key="1">
    <citation type="submission" date="2016-10" db="EMBL/GenBank/DDBJ databases">
        <title>Genome sequence of Nocardia seriolae strain EM150506, isolated from Anguila japonica.</title>
        <authorList>
            <person name="Han H.-J."/>
        </authorList>
    </citation>
    <scope>NUCLEOTIDE SEQUENCE [LARGE SCALE GENOMIC DNA]</scope>
    <source>
        <strain evidence="6 7">EM150506</strain>
    </source>
</reference>
<feature type="domain" description="Response regulatory" evidence="4">
    <location>
        <begin position="12"/>
        <end position="126"/>
    </location>
</feature>
<protein>
    <submittedName>
        <fullName evidence="6">Nitrogen assimilation regulatory protein</fullName>
    </submittedName>
</protein>
<dbReference type="GO" id="GO:0003677">
    <property type="term" value="F:DNA binding"/>
    <property type="evidence" value="ECO:0007669"/>
    <property type="project" value="UniProtKB-UniRule"/>
</dbReference>
<accession>A0ABC8AUJ3</accession>
<dbReference type="EMBL" id="CP017839">
    <property type="protein sequence ID" value="APA97482.1"/>
    <property type="molecule type" value="Genomic_DNA"/>
</dbReference>
<dbReference type="PROSITE" id="PS51755">
    <property type="entry name" value="OMPR_PHOB"/>
    <property type="match status" value="1"/>
</dbReference>
<dbReference type="AlphaFoldDB" id="A0ABC8AUJ3"/>
<feature type="DNA-binding region" description="OmpR/PhoB-type" evidence="3">
    <location>
        <begin position="134"/>
        <end position="226"/>
    </location>
</feature>
<sequence>MSDDGVSPRSAWVLVCEDDEQLAERVADGLRRAGFIVDLTRNLAEAGAQCGERLYDCLIVDRGLPDGDGLDLVRRQRRSGDRTPALLITARESPADRNESYAGGADDYLAKPFSLAELAARVRTLCTLRKPAPTPVLTVGDLVVDRLRRRVRRSGVLLTMTTREFCALELLAARAGTLVTPAEIAAFCSDPGASTTVVDEVITRLDRKLGEPQIIHSSAAGYLLHA</sequence>
<dbReference type="InterPro" id="IPR011006">
    <property type="entry name" value="CheY-like_superfamily"/>
</dbReference>
<dbReference type="InterPro" id="IPR036388">
    <property type="entry name" value="WH-like_DNA-bd_sf"/>
</dbReference>
<dbReference type="Gene3D" id="1.10.10.10">
    <property type="entry name" value="Winged helix-like DNA-binding domain superfamily/Winged helix DNA-binding domain"/>
    <property type="match status" value="1"/>
</dbReference>
<keyword evidence="1 3" id="KW-0238">DNA-binding</keyword>
<evidence type="ECO:0000259" key="5">
    <source>
        <dbReference type="PROSITE" id="PS51755"/>
    </source>
</evidence>
<dbReference type="PROSITE" id="PS50110">
    <property type="entry name" value="RESPONSE_REGULATORY"/>
    <property type="match status" value="1"/>
</dbReference>
<evidence type="ECO:0000256" key="3">
    <source>
        <dbReference type="PROSITE-ProRule" id="PRU01091"/>
    </source>
</evidence>
<dbReference type="SMART" id="SM00862">
    <property type="entry name" value="Trans_reg_C"/>
    <property type="match status" value="1"/>
</dbReference>
<gene>
    <name evidence="6" type="ORF">NS506_03430</name>
</gene>
<feature type="domain" description="OmpR/PhoB-type" evidence="5">
    <location>
        <begin position="134"/>
        <end position="226"/>
    </location>
</feature>
<dbReference type="InterPro" id="IPR039420">
    <property type="entry name" value="WalR-like"/>
</dbReference>
<dbReference type="SUPFAM" id="SSF52172">
    <property type="entry name" value="CheY-like"/>
    <property type="match status" value="1"/>
</dbReference>
<dbReference type="KEGG" id="nsr:NS506_03430"/>
<organism evidence="6 7">
    <name type="scientific">Nocardia seriolae</name>
    <dbReference type="NCBI Taxonomy" id="37332"/>
    <lineage>
        <taxon>Bacteria</taxon>
        <taxon>Bacillati</taxon>
        <taxon>Actinomycetota</taxon>
        <taxon>Actinomycetes</taxon>
        <taxon>Mycobacteriales</taxon>
        <taxon>Nocardiaceae</taxon>
        <taxon>Nocardia</taxon>
    </lineage>
</organism>
<evidence type="ECO:0000313" key="7">
    <source>
        <dbReference type="Proteomes" id="UP000180166"/>
    </source>
</evidence>
<name>A0ABC8AUJ3_9NOCA</name>
<dbReference type="Pfam" id="PF00072">
    <property type="entry name" value="Response_reg"/>
    <property type="match status" value="1"/>
</dbReference>
<feature type="modified residue" description="4-aspartylphosphate" evidence="2">
    <location>
        <position position="61"/>
    </location>
</feature>
<dbReference type="PANTHER" id="PTHR48111:SF36">
    <property type="entry name" value="TRANSCRIPTIONAL REGULATORY PROTEIN CUTR"/>
    <property type="match status" value="1"/>
</dbReference>
<dbReference type="InterPro" id="IPR001867">
    <property type="entry name" value="OmpR/PhoB-type_DNA-bd"/>
</dbReference>
<dbReference type="PANTHER" id="PTHR48111">
    <property type="entry name" value="REGULATOR OF RPOS"/>
    <property type="match status" value="1"/>
</dbReference>
<dbReference type="SMART" id="SM00448">
    <property type="entry name" value="REC"/>
    <property type="match status" value="1"/>
</dbReference>
<evidence type="ECO:0000256" key="1">
    <source>
        <dbReference type="ARBA" id="ARBA00023125"/>
    </source>
</evidence>
<keyword evidence="2" id="KW-0597">Phosphoprotein</keyword>
<dbReference type="Gene3D" id="3.40.50.2300">
    <property type="match status" value="1"/>
</dbReference>
<dbReference type="RefSeq" id="WP_071343955.1">
    <property type="nucleotide sequence ID" value="NZ_CP017839.1"/>
</dbReference>